<dbReference type="Pfam" id="PF06259">
    <property type="entry name" value="Abhydrolase_8"/>
    <property type="match status" value="1"/>
</dbReference>
<accession>A0A561UKD4</accession>
<dbReference type="Proteomes" id="UP000317940">
    <property type="component" value="Unassembled WGS sequence"/>
</dbReference>
<keyword evidence="2" id="KW-0378">Hydrolase</keyword>
<sequence>MDLASLRDADFTGLYATADAYDKLWTAFADHTTDWYKGTDQAAHGGGWTGTTADTALSAVATTTNQLNAAEIELGLIGGQLRESADAFQLAQSKLLKALSDAQTQHLTVDATGAVSWSAPDQAQTPDDAATWDAQQKPLATALAGRISAAISEAATADASLTSMLATYTQRATSGAGLDLTTANADQYVANFGGATPDFMSGVPGDKATPAEVKAWWDGLTPNEQQWFMTEHPDLIGNRDGIPADIRDKVNRAYLDKTLNDLASKKKPLSPADQDTYDKLAPIAARLDQDSKIQDGRPHDYLLLIGTDGQGRAAISFGNPDTATDISAYVPGMTTDPASLGPGYGVTDGSNEAENALNTWRAAQAKEPPGRSAASIVWLGYDPPPMPGFPDTNPSDYGAVSKGRAEAGAPAFAQFVTGLRATNTTGQPPHVTSIGHSYGSLLVGDATKLSTRPGAPYSPPDDVVLIGSPGVGVNHASDLGVPGHVWDGAARNDPITYLPSKTNLVTSAAGFVVDPSERWFGEDPSSSAFGAHRFTVNNSSGSGLFGPHTKYLTPTLGGPSLDNITNIVTGHYDQVHLESGR</sequence>
<dbReference type="EMBL" id="VIWT01000001">
    <property type="protein sequence ID" value="TWF99824.1"/>
    <property type="molecule type" value="Genomic_DNA"/>
</dbReference>
<keyword evidence="3" id="KW-1185">Reference proteome</keyword>
<evidence type="ECO:0000313" key="3">
    <source>
        <dbReference type="Proteomes" id="UP000317940"/>
    </source>
</evidence>
<reference evidence="2 3" key="1">
    <citation type="submission" date="2019-06" db="EMBL/GenBank/DDBJ databases">
        <title>Sequencing the genomes of 1000 actinobacteria strains.</title>
        <authorList>
            <person name="Klenk H.-P."/>
        </authorList>
    </citation>
    <scope>NUCLEOTIDE SEQUENCE [LARGE SCALE GENOMIC DNA]</scope>
    <source>
        <strain evidence="2 3">DSM 44826</strain>
    </source>
</reference>
<dbReference type="AlphaFoldDB" id="A0A561UKD4"/>
<dbReference type="OrthoDB" id="5969911at2"/>
<dbReference type="GO" id="GO:0016787">
    <property type="term" value="F:hydrolase activity"/>
    <property type="evidence" value="ECO:0007669"/>
    <property type="project" value="UniProtKB-KW"/>
</dbReference>
<evidence type="ECO:0000313" key="2">
    <source>
        <dbReference type="EMBL" id="TWF99824.1"/>
    </source>
</evidence>
<gene>
    <name evidence="2" type="ORF">FHX73_113680</name>
</gene>
<dbReference type="RefSeq" id="WP_145906019.1">
    <property type="nucleotide sequence ID" value="NZ_BAAAMZ010000021.1"/>
</dbReference>
<proteinExistence type="predicted"/>
<organism evidence="2 3">
    <name type="scientific">Kitasatospora viridis</name>
    <dbReference type="NCBI Taxonomy" id="281105"/>
    <lineage>
        <taxon>Bacteria</taxon>
        <taxon>Bacillati</taxon>
        <taxon>Actinomycetota</taxon>
        <taxon>Actinomycetes</taxon>
        <taxon>Kitasatosporales</taxon>
        <taxon>Streptomycetaceae</taxon>
        <taxon>Kitasatospora</taxon>
    </lineage>
</organism>
<feature type="domain" description="DUF1023" evidence="1">
    <location>
        <begin position="309"/>
        <end position="499"/>
    </location>
</feature>
<name>A0A561UKD4_9ACTN</name>
<dbReference type="InterPro" id="IPR010427">
    <property type="entry name" value="DUF1023"/>
</dbReference>
<protein>
    <submittedName>
        <fullName evidence="2">Alpha/beta hydrolase family protein</fullName>
    </submittedName>
</protein>
<evidence type="ECO:0000259" key="1">
    <source>
        <dbReference type="Pfam" id="PF06259"/>
    </source>
</evidence>
<comment type="caution">
    <text evidence="2">The sequence shown here is derived from an EMBL/GenBank/DDBJ whole genome shotgun (WGS) entry which is preliminary data.</text>
</comment>